<name>A0ABC9C808_9POAL</name>
<keyword evidence="1" id="KW-1133">Transmembrane helix</keyword>
<protein>
    <submittedName>
        <fullName evidence="2">Uncharacterized protein</fullName>
    </submittedName>
</protein>
<feature type="transmembrane region" description="Helical" evidence="1">
    <location>
        <begin position="144"/>
        <end position="164"/>
    </location>
</feature>
<accession>A0ABC9C808</accession>
<evidence type="ECO:0000313" key="3">
    <source>
        <dbReference type="Proteomes" id="UP001497457"/>
    </source>
</evidence>
<sequence length="173" mass="20349">MLLTKFHTFQSKFFRCNVSIHAGDKDGENNEMKYNPQCGVSKEVFEWRCRQHERVSSRTPELMRKMRGLTERMRKHFEDDVEGLKHWDVYERNVLYAYEHNLQSSLSRPVMIPNSILYKDLMRRQMNSKTPIVMISEGVRKFKYGRLVGAVVAAGLAFGLAVGWNSWKQQKTK</sequence>
<proteinExistence type="predicted"/>
<dbReference type="AlphaFoldDB" id="A0ABC9C808"/>
<organism evidence="2 3">
    <name type="scientific">Urochloa decumbens</name>
    <dbReference type="NCBI Taxonomy" id="240449"/>
    <lineage>
        <taxon>Eukaryota</taxon>
        <taxon>Viridiplantae</taxon>
        <taxon>Streptophyta</taxon>
        <taxon>Embryophyta</taxon>
        <taxon>Tracheophyta</taxon>
        <taxon>Spermatophyta</taxon>
        <taxon>Magnoliopsida</taxon>
        <taxon>Liliopsida</taxon>
        <taxon>Poales</taxon>
        <taxon>Poaceae</taxon>
        <taxon>PACMAD clade</taxon>
        <taxon>Panicoideae</taxon>
        <taxon>Panicodae</taxon>
        <taxon>Paniceae</taxon>
        <taxon>Melinidinae</taxon>
        <taxon>Urochloa</taxon>
    </lineage>
</organism>
<keyword evidence="1" id="KW-0472">Membrane</keyword>
<reference evidence="3" key="1">
    <citation type="submission" date="2024-06" db="EMBL/GenBank/DDBJ databases">
        <authorList>
            <person name="Ryan C."/>
        </authorList>
    </citation>
    <scope>NUCLEOTIDE SEQUENCE [LARGE SCALE GENOMIC DNA]</scope>
</reference>
<gene>
    <name evidence="2" type="ORF">URODEC1_LOCUS72413</name>
</gene>
<keyword evidence="1" id="KW-0812">Transmembrane</keyword>
<dbReference type="EMBL" id="OZ075139">
    <property type="protein sequence ID" value="CAL5015184.1"/>
    <property type="molecule type" value="Genomic_DNA"/>
</dbReference>
<evidence type="ECO:0000313" key="2">
    <source>
        <dbReference type="EMBL" id="CAL5015184.1"/>
    </source>
</evidence>
<evidence type="ECO:0000256" key="1">
    <source>
        <dbReference type="SAM" id="Phobius"/>
    </source>
</evidence>
<dbReference type="Proteomes" id="UP001497457">
    <property type="component" value="Chromosome 29rd"/>
</dbReference>
<keyword evidence="3" id="KW-1185">Reference proteome</keyword>
<reference evidence="2 3" key="2">
    <citation type="submission" date="2024-10" db="EMBL/GenBank/DDBJ databases">
        <authorList>
            <person name="Ryan C."/>
        </authorList>
    </citation>
    <scope>NUCLEOTIDE SEQUENCE [LARGE SCALE GENOMIC DNA]</scope>
</reference>